<dbReference type="InterPro" id="IPR036396">
    <property type="entry name" value="Cyt_P450_sf"/>
</dbReference>
<dbReference type="OrthoDB" id="1470350at2759"/>
<dbReference type="GO" id="GO:0016705">
    <property type="term" value="F:oxidoreductase activity, acting on paired donors, with incorporation or reduction of molecular oxygen"/>
    <property type="evidence" value="ECO:0007669"/>
    <property type="project" value="InterPro"/>
</dbReference>
<gene>
    <name evidence="3" type="ORF">M011DRAFT_127535</name>
</gene>
<accession>A0A6A6V5J3</accession>
<dbReference type="InterPro" id="IPR002401">
    <property type="entry name" value="Cyt_P450_E_grp-I"/>
</dbReference>
<sequence>MEVSPASVLFLSLLESAASFALAPHVFPIPTLTGHFLIFSAVNWSAFIFHRLVLYPFFFSPLRHLPQPNKGFIPIIGHALSMFSRPIGAWHLRVLKETPNDGMILFRSFLHEPRLILTSPPVLADVLVHRSYDFEKPPWVRAFLKRFLGNGMLMSEGDEHRHQRKQIMPAFHFRHIKELYPVFWSKSLELCDALRNELLETPDKVVELSHFSTQVTLDIIGLAGLGRDIGSLRKSDDELIENYEEILEPTAEKAVYFICHLLFPPWLIQALPWKLNERVKVTTGTLKRICTEFVQEKKARMKLESEESRDILAIMIRSQNFSDEGLVDQLLTFLAAGHETTSSAFTWASHLLAINPSIQSRLRSEIRENIPDLQALTAPGAEISDILEKLPYLNAICNETLRLYPTIPGTSRVAVRDTSINGQFIPKGTLTFIVPWATNRDPKFWGEDAEVFRPDRWIDADTGRANYMGGADSNYSFLTFLHGPRSCIGEKFARAELRALLAAFVGTFAIQMADPDEKVLVGGTITSKPVNGMRLRLRPVETDEGT</sequence>
<comment type="cofactor">
    <cofactor evidence="2">
        <name>heme</name>
        <dbReference type="ChEBI" id="CHEBI:30413"/>
    </cofactor>
</comment>
<dbReference type="PRINTS" id="PR00463">
    <property type="entry name" value="EP450I"/>
</dbReference>
<dbReference type="EMBL" id="MU006580">
    <property type="protein sequence ID" value="KAF2745932.1"/>
    <property type="molecule type" value="Genomic_DNA"/>
</dbReference>
<evidence type="ECO:0000313" key="4">
    <source>
        <dbReference type="Proteomes" id="UP000799440"/>
    </source>
</evidence>
<keyword evidence="4" id="KW-1185">Reference proteome</keyword>
<comment type="similarity">
    <text evidence="1">Belongs to the cytochrome P450 family.</text>
</comment>
<feature type="binding site" description="axial binding residue" evidence="2">
    <location>
        <position position="487"/>
    </location>
    <ligand>
        <name>heme</name>
        <dbReference type="ChEBI" id="CHEBI:30413"/>
    </ligand>
    <ligandPart>
        <name>Fe</name>
        <dbReference type="ChEBI" id="CHEBI:18248"/>
    </ligandPart>
</feature>
<protein>
    <submittedName>
        <fullName evidence="3">Cytochrome P450</fullName>
    </submittedName>
</protein>
<dbReference type="Proteomes" id="UP000799440">
    <property type="component" value="Unassembled WGS sequence"/>
</dbReference>
<keyword evidence="2" id="KW-0479">Metal-binding</keyword>
<keyword evidence="2" id="KW-0349">Heme</keyword>
<dbReference type="GO" id="GO:0020037">
    <property type="term" value="F:heme binding"/>
    <property type="evidence" value="ECO:0007669"/>
    <property type="project" value="InterPro"/>
</dbReference>
<keyword evidence="2" id="KW-0408">Iron</keyword>
<dbReference type="GO" id="GO:0004497">
    <property type="term" value="F:monooxygenase activity"/>
    <property type="evidence" value="ECO:0007669"/>
    <property type="project" value="InterPro"/>
</dbReference>
<dbReference type="PRINTS" id="PR00385">
    <property type="entry name" value="P450"/>
</dbReference>
<dbReference type="InterPro" id="IPR001128">
    <property type="entry name" value="Cyt_P450"/>
</dbReference>
<dbReference type="Pfam" id="PF00067">
    <property type="entry name" value="p450"/>
    <property type="match status" value="1"/>
</dbReference>
<proteinExistence type="inferred from homology"/>
<dbReference type="AlphaFoldDB" id="A0A6A6V5J3"/>
<dbReference type="GO" id="GO:0005506">
    <property type="term" value="F:iron ion binding"/>
    <property type="evidence" value="ECO:0007669"/>
    <property type="project" value="InterPro"/>
</dbReference>
<evidence type="ECO:0000256" key="2">
    <source>
        <dbReference type="PIRSR" id="PIRSR602401-1"/>
    </source>
</evidence>
<dbReference type="PANTHER" id="PTHR24305">
    <property type="entry name" value="CYTOCHROME P450"/>
    <property type="match status" value="1"/>
</dbReference>
<evidence type="ECO:0000313" key="3">
    <source>
        <dbReference type="EMBL" id="KAF2745932.1"/>
    </source>
</evidence>
<dbReference type="SUPFAM" id="SSF48264">
    <property type="entry name" value="Cytochrome P450"/>
    <property type="match status" value="1"/>
</dbReference>
<dbReference type="InterPro" id="IPR050121">
    <property type="entry name" value="Cytochrome_P450_monoxygenase"/>
</dbReference>
<dbReference type="Gene3D" id="1.10.630.10">
    <property type="entry name" value="Cytochrome P450"/>
    <property type="match status" value="1"/>
</dbReference>
<dbReference type="PANTHER" id="PTHR24305:SF166">
    <property type="entry name" value="CYTOCHROME P450 12A4, MITOCHONDRIAL-RELATED"/>
    <property type="match status" value="1"/>
</dbReference>
<name>A0A6A6V5J3_9PLEO</name>
<dbReference type="CDD" id="cd11069">
    <property type="entry name" value="CYP_FUM15-like"/>
    <property type="match status" value="1"/>
</dbReference>
<evidence type="ECO:0000256" key="1">
    <source>
        <dbReference type="ARBA" id="ARBA00010617"/>
    </source>
</evidence>
<organism evidence="3 4">
    <name type="scientific">Sporormia fimetaria CBS 119925</name>
    <dbReference type="NCBI Taxonomy" id="1340428"/>
    <lineage>
        <taxon>Eukaryota</taxon>
        <taxon>Fungi</taxon>
        <taxon>Dikarya</taxon>
        <taxon>Ascomycota</taxon>
        <taxon>Pezizomycotina</taxon>
        <taxon>Dothideomycetes</taxon>
        <taxon>Pleosporomycetidae</taxon>
        <taxon>Pleosporales</taxon>
        <taxon>Sporormiaceae</taxon>
        <taxon>Sporormia</taxon>
    </lineage>
</organism>
<reference evidence="3" key="1">
    <citation type="journal article" date="2020" name="Stud. Mycol.">
        <title>101 Dothideomycetes genomes: a test case for predicting lifestyles and emergence of pathogens.</title>
        <authorList>
            <person name="Haridas S."/>
            <person name="Albert R."/>
            <person name="Binder M."/>
            <person name="Bloem J."/>
            <person name="Labutti K."/>
            <person name="Salamov A."/>
            <person name="Andreopoulos B."/>
            <person name="Baker S."/>
            <person name="Barry K."/>
            <person name="Bills G."/>
            <person name="Bluhm B."/>
            <person name="Cannon C."/>
            <person name="Castanera R."/>
            <person name="Culley D."/>
            <person name="Daum C."/>
            <person name="Ezra D."/>
            <person name="Gonzalez J."/>
            <person name="Henrissat B."/>
            <person name="Kuo A."/>
            <person name="Liang C."/>
            <person name="Lipzen A."/>
            <person name="Lutzoni F."/>
            <person name="Magnuson J."/>
            <person name="Mondo S."/>
            <person name="Nolan M."/>
            <person name="Ohm R."/>
            <person name="Pangilinan J."/>
            <person name="Park H.-J."/>
            <person name="Ramirez L."/>
            <person name="Alfaro M."/>
            <person name="Sun H."/>
            <person name="Tritt A."/>
            <person name="Yoshinaga Y."/>
            <person name="Zwiers L.-H."/>
            <person name="Turgeon B."/>
            <person name="Goodwin S."/>
            <person name="Spatafora J."/>
            <person name="Crous P."/>
            <person name="Grigoriev I."/>
        </authorList>
    </citation>
    <scope>NUCLEOTIDE SEQUENCE</scope>
    <source>
        <strain evidence="3">CBS 119925</strain>
    </source>
</reference>
<dbReference type="FunFam" id="1.10.630.10:FF:000051">
    <property type="entry name" value="Cytochrome P450 monooxygenase (Fum15)"/>
    <property type="match status" value="1"/>
</dbReference>